<dbReference type="Pfam" id="PF09601">
    <property type="entry name" value="DUF2459"/>
    <property type="match status" value="1"/>
</dbReference>
<dbReference type="EMBL" id="JAMLDY010000008">
    <property type="protein sequence ID" value="MCP3734918.1"/>
    <property type="molecule type" value="Genomic_DNA"/>
</dbReference>
<gene>
    <name evidence="1" type="ORF">M9979_08545</name>
</gene>
<dbReference type="AlphaFoldDB" id="A0A9X2HPS4"/>
<dbReference type="InterPro" id="IPR011727">
    <property type="entry name" value="CHP02117"/>
</dbReference>
<comment type="caution">
    <text evidence="1">The sequence shown here is derived from an EMBL/GenBank/DDBJ whole genome shotgun (WGS) entry which is preliminary data.</text>
</comment>
<dbReference type="Proteomes" id="UP001139486">
    <property type="component" value="Unassembled WGS sequence"/>
</dbReference>
<name>A0A9X2HPS4_9SPHN</name>
<organism evidence="1 2">
    <name type="scientific">Sphingomonas liriopis</name>
    <dbReference type="NCBI Taxonomy" id="2949094"/>
    <lineage>
        <taxon>Bacteria</taxon>
        <taxon>Pseudomonadati</taxon>
        <taxon>Pseudomonadota</taxon>
        <taxon>Alphaproteobacteria</taxon>
        <taxon>Sphingomonadales</taxon>
        <taxon>Sphingomonadaceae</taxon>
        <taxon>Sphingomonas</taxon>
    </lineage>
</organism>
<sequence>MIRYGGRTTMVMRWVQRAAMLLVLAGLGYAAAGLIGGAVPANAAWRAPAKGVRIYVESNGIHVGLVVPKVAAGIDWRGIAPGADLADPRYAGYDHLAIGWGERAFYLETATWADLKLRTILAAARGSDATLMHVEHVPAPRTGPDVRSVVLRPEEYRRLVAYIRASFAPAHRRDRGYGANDVFYAGRGHYSAGRTCNAWAGDALRFAGVRIGRWTPFPMTVLAWF</sequence>
<accession>A0A9X2HPS4</accession>
<dbReference type="NCBIfam" id="TIGR02117">
    <property type="entry name" value="chp_urease_rgn"/>
    <property type="match status" value="1"/>
</dbReference>
<evidence type="ECO:0000313" key="2">
    <source>
        <dbReference type="Proteomes" id="UP001139486"/>
    </source>
</evidence>
<evidence type="ECO:0000313" key="1">
    <source>
        <dbReference type="EMBL" id="MCP3734918.1"/>
    </source>
</evidence>
<keyword evidence="2" id="KW-1185">Reference proteome</keyword>
<dbReference type="RefSeq" id="WP_254288930.1">
    <property type="nucleotide sequence ID" value="NZ_JAMLDY010000008.1"/>
</dbReference>
<proteinExistence type="predicted"/>
<protein>
    <submittedName>
        <fullName evidence="1">TIGR02117 family protein</fullName>
    </submittedName>
</protein>
<reference evidence="1" key="1">
    <citation type="submission" date="2022-05" db="EMBL/GenBank/DDBJ databases">
        <title>Sphingomonas sp. strain RP10 Genome sequencing and assembly.</title>
        <authorList>
            <person name="Kim I."/>
        </authorList>
    </citation>
    <scope>NUCLEOTIDE SEQUENCE</scope>
    <source>
        <strain evidence="1">RP10</strain>
    </source>
</reference>